<keyword evidence="4 9" id="KW-0732">Signal</keyword>
<dbReference type="AlphaFoldDB" id="A0AAV6HT89"/>
<name>A0AAV6HT89_9ERIC</name>
<evidence type="ECO:0000256" key="8">
    <source>
        <dbReference type="ARBA" id="ARBA00023288"/>
    </source>
</evidence>
<reference evidence="11 12" key="1">
    <citation type="submission" date="2020-08" db="EMBL/GenBank/DDBJ databases">
        <title>Plant Genome Project.</title>
        <authorList>
            <person name="Zhang R.-G."/>
        </authorList>
    </citation>
    <scope>NUCLEOTIDE SEQUENCE [LARGE SCALE GENOMIC DNA]</scope>
    <source>
        <strain evidence="11">WSP0</strain>
        <tissue evidence="11">Leaf</tissue>
    </source>
</reference>
<evidence type="ECO:0000256" key="3">
    <source>
        <dbReference type="ARBA" id="ARBA00022622"/>
    </source>
</evidence>
<evidence type="ECO:0000256" key="9">
    <source>
        <dbReference type="SAM" id="SignalP"/>
    </source>
</evidence>
<feature type="domain" description="X8" evidence="10">
    <location>
        <begin position="50"/>
        <end position="135"/>
    </location>
</feature>
<dbReference type="InterPro" id="IPR012946">
    <property type="entry name" value="X8"/>
</dbReference>
<dbReference type="InterPro" id="IPR044788">
    <property type="entry name" value="X8_dom_prot"/>
</dbReference>
<dbReference type="PANTHER" id="PTHR31044">
    <property type="entry name" value="BETA-1,3 GLUCANASE"/>
    <property type="match status" value="1"/>
</dbReference>
<dbReference type="Pfam" id="PF07983">
    <property type="entry name" value="X8"/>
    <property type="match status" value="1"/>
</dbReference>
<organism evidence="11 12">
    <name type="scientific">Rhododendron griersonianum</name>
    <dbReference type="NCBI Taxonomy" id="479676"/>
    <lineage>
        <taxon>Eukaryota</taxon>
        <taxon>Viridiplantae</taxon>
        <taxon>Streptophyta</taxon>
        <taxon>Embryophyta</taxon>
        <taxon>Tracheophyta</taxon>
        <taxon>Spermatophyta</taxon>
        <taxon>Magnoliopsida</taxon>
        <taxon>eudicotyledons</taxon>
        <taxon>Gunneridae</taxon>
        <taxon>Pentapetalae</taxon>
        <taxon>asterids</taxon>
        <taxon>Ericales</taxon>
        <taxon>Ericaceae</taxon>
        <taxon>Ericoideae</taxon>
        <taxon>Rhodoreae</taxon>
        <taxon>Rhododendron</taxon>
    </lineage>
</organism>
<accession>A0AAV6HT89</accession>
<evidence type="ECO:0000256" key="6">
    <source>
        <dbReference type="ARBA" id="ARBA00023157"/>
    </source>
</evidence>
<feature type="signal peptide" evidence="9">
    <location>
        <begin position="1"/>
        <end position="18"/>
    </location>
</feature>
<dbReference type="GO" id="GO:0098552">
    <property type="term" value="C:side of membrane"/>
    <property type="evidence" value="ECO:0007669"/>
    <property type="project" value="UniProtKB-KW"/>
</dbReference>
<keyword evidence="8" id="KW-0449">Lipoprotein</keyword>
<keyword evidence="3" id="KW-0336">GPI-anchor</keyword>
<evidence type="ECO:0000313" key="11">
    <source>
        <dbReference type="EMBL" id="KAG5515907.1"/>
    </source>
</evidence>
<keyword evidence="5" id="KW-0472">Membrane</keyword>
<evidence type="ECO:0000313" key="12">
    <source>
        <dbReference type="Proteomes" id="UP000823749"/>
    </source>
</evidence>
<evidence type="ECO:0000259" key="10">
    <source>
        <dbReference type="SMART" id="SM00768"/>
    </source>
</evidence>
<feature type="chain" id="PRO_5043529226" description="X8 domain-containing protein" evidence="9">
    <location>
        <begin position="19"/>
        <end position="187"/>
    </location>
</feature>
<protein>
    <recommendedName>
        <fullName evidence="10">X8 domain-containing protein</fullName>
    </recommendedName>
</protein>
<evidence type="ECO:0000256" key="2">
    <source>
        <dbReference type="ARBA" id="ARBA00022475"/>
    </source>
</evidence>
<comment type="subcellular location">
    <subcellularLocation>
        <location evidence="1">Cell membrane</location>
        <topology evidence="1">Lipid-anchor</topology>
        <topology evidence="1">GPI-anchor</topology>
    </subcellularLocation>
</comment>
<dbReference type="EMBL" id="JACTNZ010000013">
    <property type="protein sequence ID" value="KAG5515907.1"/>
    <property type="molecule type" value="Genomic_DNA"/>
</dbReference>
<dbReference type="Proteomes" id="UP000823749">
    <property type="component" value="Chromosome 13"/>
</dbReference>
<dbReference type="PANTHER" id="PTHR31044:SF36">
    <property type="entry name" value="CARBOHYDRATE-BINDING X8 DOMAIN SUPERFAMILY PROTEIN"/>
    <property type="match status" value="1"/>
</dbReference>
<evidence type="ECO:0000256" key="7">
    <source>
        <dbReference type="ARBA" id="ARBA00023180"/>
    </source>
</evidence>
<evidence type="ECO:0000256" key="4">
    <source>
        <dbReference type="ARBA" id="ARBA00022729"/>
    </source>
</evidence>
<keyword evidence="7" id="KW-0325">Glycoprotein</keyword>
<dbReference type="GO" id="GO:0009506">
    <property type="term" value="C:plasmodesma"/>
    <property type="evidence" value="ECO:0007669"/>
    <property type="project" value="UniProtKB-ARBA"/>
</dbReference>
<keyword evidence="2" id="KW-1003">Cell membrane</keyword>
<dbReference type="SMART" id="SM00768">
    <property type="entry name" value="X8"/>
    <property type="match status" value="1"/>
</dbReference>
<sequence length="187" mass="20511">MWIFQSLIMLEYCYLVSARQAAVLQKEEATIPVTTLSPPEGNTTFLGGTTWCVALPGVSQVDLQNALDWACGLGNTNCGPIQSDGDCFQPDTLLSHASYAFNSYYQQNGNSDIACNFGGTATSTKSNPSYAKCVYTVSGYVFLMIKGWEDRFFSESVQSSAPPTSKYKPGLSWWKIAGILLLLYMRC</sequence>
<dbReference type="Gene3D" id="1.20.58.1040">
    <property type="match status" value="1"/>
</dbReference>
<evidence type="ECO:0000256" key="5">
    <source>
        <dbReference type="ARBA" id="ARBA00023136"/>
    </source>
</evidence>
<evidence type="ECO:0000256" key="1">
    <source>
        <dbReference type="ARBA" id="ARBA00004609"/>
    </source>
</evidence>
<comment type="caution">
    <text evidence="11">The sequence shown here is derived from an EMBL/GenBank/DDBJ whole genome shotgun (WGS) entry which is preliminary data.</text>
</comment>
<proteinExistence type="predicted"/>
<keyword evidence="12" id="KW-1185">Reference proteome</keyword>
<keyword evidence="6" id="KW-1015">Disulfide bond</keyword>
<dbReference type="GO" id="GO:0005886">
    <property type="term" value="C:plasma membrane"/>
    <property type="evidence" value="ECO:0007669"/>
    <property type="project" value="UniProtKB-SubCell"/>
</dbReference>
<dbReference type="FunFam" id="1.20.58.1040:FF:000001">
    <property type="entry name" value="Glucan endo-1,3-beta-glucosidase 4"/>
    <property type="match status" value="1"/>
</dbReference>
<gene>
    <name evidence="11" type="ORF">RHGRI_036823</name>
</gene>